<dbReference type="InterPro" id="IPR029056">
    <property type="entry name" value="Ribokinase-like"/>
</dbReference>
<protein>
    <submittedName>
        <fullName evidence="5">Ribokinase</fullName>
    </submittedName>
</protein>
<gene>
    <name evidence="5" type="ORF">FJU11_08160</name>
</gene>
<accession>A0A506U640</accession>
<organism evidence="5 6">
    <name type="scientific">Pararhizobium mangrovi</name>
    <dbReference type="NCBI Taxonomy" id="2590452"/>
    <lineage>
        <taxon>Bacteria</taxon>
        <taxon>Pseudomonadati</taxon>
        <taxon>Pseudomonadota</taxon>
        <taxon>Alphaproteobacteria</taxon>
        <taxon>Hyphomicrobiales</taxon>
        <taxon>Rhizobiaceae</taxon>
        <taxon>Rhizobium/Agrobacterium group</taxon>
        <taxon>Pararhizobium</taxon>
    </lineage>
</organism>
<dbReference type="PANTHER" id="PTHR43320:SF3">
    <property type="entry name" value="CARBOHYDRATE KINASE PFKB DOMAIN-CONTAINING PROTEIN"/>
    <property type="match status" value="1"/>
</dbReference>
<dbReference type="Gene3D" id="3.40.1190.20">
    <property type="match status" value="1"/>
</dbReference>
<name>A0A506U640_9HYPH</name>
<evidence type="ECO:0000256" key="1">
    <source>
        <dbReference type="ARBA" id="ARBA00010688"/>
    </source>
</evidence>
<dbReference type="OrthoDB" id="9775849at2"/>
<keyword evidence="3 5" id="KW-0418">Kinase</keyword>
<comment type="caution">
    <text evidence="5">The sequence shown here is derived from an EMBL/GenBank/DDBJ whole genome shotgun (WGS) entry which is preliminary data.</text>
</comment>
<keyword evidence="6" id="KW-1185">Reference proteome</keyword>
<feature type="domain" description="Carbohydrate kinase PfkB" evidence="4">
    <location>
        <begin position="171"/>
        <end position="262"/>
    </location>
</feature>
<feature type="domain" description="Carbohydrate kinase PfkB" evidence="4">
    <location>
        <begin position="17"/>
        <end position="94"/>
    </location>
</feature>
<dbReference type="EMBL" id="VHLH01000013">
    <property type="protein sequence ID" value="TPW28948.1"/>
    <property type="molecule type" value="Genomic_DNA"/>
</dbReference>
<dbReference type="AlphaFoldDB" id="A0A506U640"/>
<evidence type="ECO:0000313" key="5">
    <source>
        <dbReference type="EMBL" id="TPW28948.1"/>
    </source>
</evidence>
<sequence length="296" mass="31689">MKRPSILAFGDNVVDCYAEQDLMYPGGNCLNVAVFARRFGCDSAYAGAVADDPAGTLIVRSLEEERVEIASLRREAGHTAFCVIKTIDGERTFVGADLGVSIVAPTPYDLKRMTGVDAVHTGRSSQVDRWLGAIAERTRLSFDMATVRDIGEIESAAPHCFLLSLSGGDLSAHDALALSRKARSAGAQWVLTTRGAAGALLSGPYGTYETDADAISPLDTLGAGDTFIARTLAGLLRGEQITMLLREAAREAGRTCLHSGAIGHGRPIEIDRSRMKPISEIYASMEAIRQNRDELT</sequence>
<evidence type="ECO:0000259" key="4">
    <source>
        <dbReference type="Pfam" id="PF00294"/>
    </source>
</evidence>
<keyword evidence="2" id="KW-0808">Transferase</keyword>
<dbReference type="PANTHER" id="PTHR43320">
    <property type="entry name" value="SUGAR KINASE"/>
    <property type="match status" value="1"/>
</dbReference>
<proteinExistence type="inferred from homology"/>
<dbReference type="Pfam" id="PF00294">
    <property type="entry name" value="PfkB"/>
    <property type="match status" value="2"/>
</dbReference>
<evidence type="ECO:0000313" key="6">
    <source>
        <dbReference type="Proteomes" id="UP000320314"/>
    </source>
</evidence>
<comment type="similarity">
    <text evidence="1">Belongs to the carbohydrate kinase PfkB family.</text>
</comment>
<dbReference type="Proteomes" id="UP000320314">
    <property type="component" value="Unassembled WGS sequence"/>
</dbReference>
<dbReference type="InterPro" id="IPR011611">
    <property type="entry name" value="PfkB_dom"/>
</dbReference>
<dbReference type="RefSeq" id="WP_141166550.1">
    <property type="nucleotide sequence ID" value="NZ_VHLH01000013.1"/>
</dbReference>
<dbReference type="InterPro" id="IPR052700">
    <property type="entry name" value="Carb_kinase_PfkB-like"/>
</dbReference>
<evidence type="ECO:0000256" key="3">
    <source>
        <dbReference type="ARBA" id="ARBA00022777"/>
    </source>
</evidence>
<reference evidence="5 6" key="1">
    <citation type="submission" date="2019-06" db="EMBL/GenBank/DDBJ databases">
        <authorList>
            <person name="Li M."/>
        </authorList>
    </citation>
    <scope>NUCLEOTIDE SEQUENCE [LARGE SCALE GENOMIC DNA]</scope>
    <source>
        <strain evidence="5 6">BGMRC6574</strain>
    </source>
</reference>
<dbReference type="GO" id="GO:0016301">
    <property type="term" value="F:kinase activity"/>
    <property type="evidence" value="ECO:0007669"/>
    <property type="project" value="UniProtKB-KW"/>
</dbReference>
<evidence type="ECO:0000256" key="2">
    <source>
        <dbReference type="ARBA" id="ARBA00022679"/>
    </source>
</evidence>
<dbReference type="SUPFAM" id="SSF53613">
    <property type="entry name" value="Ribokinase-like"/>
    <property type="match status" value="1"/>
</dbReference>